<dbReference type="PANTHER" id="PTHR22878">
    <property type="entry name" value="DYNEIN HEAVY CHAIN 6, AXONEMAL-LIKE-RELATED"/>
    <property type="match status" value="1"/>
</dbReference>
<name>A0A7S3JIM8_9SPIT</name>
<dbReference type="Gene3D" id="3.10.490.20">
    <property type="match status" value="1"/>
</dbReference>
<dbReference type="InterPro" id="IPR041228">
    <property type="entry name" value="Dynein_C"/>
</dbReference>
<evidence type="ECO:0000313" key="3">
    <source>
        <dbReference type="EMBL" id="CAE0356270.1"/>
    </source>
</evidence>
<sequence>MFDDNHKLSPSGIFYAPKTGSYDSYVDYIKSLPLSPLPEVFGLHENADITKDRNETSEMFEAILSTQSNEGGGESISVEDTVVEVATRILEGFPDPFNTKEAEKKYPVSYEQSMNTVLTQELTRFNGLINVIKSSLKDLKRAIAGEILLSSELETAMHSLFDGKVPDLWLKNSFPSLKPLGGYVFDTKQRLEYFAQWVAHGIPRLFHISKFFFTQGFLTGAKQNYARKTRIPIDELDFDFEVIQEEDPVPPVDGINIVGLFLEGCRWDDEARLLGESKPKILFEKCPIMWLNPCKTKDMKHFPHYSCPVYKTSDRRGVLLTTGHSTNFVMLIKLPSDKPQSHWIKRGVALLTQLDD</sequence>
<dbReference type="InterPro" id="IPR043160">
    <property type="entry name" value="Dynein_C_barrel"/>
</dbReference>
<dbReference type="EMBL" id="HBII01036013">
    <property type="protein sequence ID" value="CAE0356270.1"/>
    <property type="molecule type" value="Transcribed_RNA"/>
</dbReference>
<dbReference type="AlphaFoldDB" id="A0A7S3JIM8"/>
<dbReference type="GO" id="GO:0051959">
    <property type="term" value="F:dynein light intermediate chain binding"/>
    <property type="evidence" value="ECO:0007669"/>
    <property type="project" value="InterPro"/>
</dbReference>
<dbReference type="GO" id="GO:0045505">
    <property type="term" value="F:dynein intermediate chain binding"/>
    <property type="evidence" value="ECO:0007669"/>
    <property type="project" value="InterPro"/>
</dbReference>
<evidence type="ECO:0000259" key="1">
    <source>
        <dbReference type="Pfam" id="PF18198"/>
    </source>
</evidence>
<dbReference type="FunFam" id="3.10.490.20:FF:000001">
    <property type="entry name" value="dynein heavy chain 7, axonemal"/>
    <property type="match status" value="1"/>
</dbReference>
<dbReference type="PANTHER" id="PTHR22878:SF70">
    <property type="entry name" value="DYNEIN HEAVY CHAIN 2, AXONEMAL"/>
    <property type="match status" value="1"/>
</dbReference>
<dbReference type="Pfam" id="PF18199">
    <property type="entry name" value="Dynein_C"/>
    <property type="match status" value="1"/>
</dbReference>
<dbReference type="Gene3D" id="1.20.1270.280">
    <property type="match status" value="1"/>
</dbReference>
<dbReference type="InterPro" id="IPR042219">
    <property type="entry name" value="AAA_lid_11_sf"/>
</dbReference>
<dbReference type="Pfam" id="PF18198">
    <property type="entry name" value="AAA_lid_11"/>
    <property type="match status" value="1"/>
</dbReference>
<feature type="domain" description="Dynein heavy chain AAA lid" evidence="1">
    <location>
        <begin position="2"/>
        <end position="47"/>
    </location>
</feature>
<dbReference type="FunFam" id="1.20.1270.280:FF:000001">
    <property type="entry name" value="dynein heavy chain 7, axonemal"/>
    <property type="match status" value="1"/>
</dbReference>
<dbReference type="GO" id="GO:0007018">
    <property type="term" value="P:microtubule-based movement"/>
    <property type="evidence" value="ECO:0007669"/>
    <property type="project" value="InterPro"/>
</dbReference>
<protein>
    <submittedName>
        <fullName evidence="3">Uncharacterized protein</fullName>
    </submittedName>
</protein>
<accession>A0A7S3JIM8</accession>
<evidence type="ECO:0000259" key="2">
    <source>
        <dbReference type="Pfam" id="PF18199"/>
    </source>
</evidence>
<gene>
    <name evidence="3" type="ORF">EHAR0213_LOCUS15187</name>
</gene>
<dbReference type="InterPro" id="IPR041658">
    <property type="entry name" value="AAA_lid_11"/>
</dbReference>
<proteinExistence type="predicted"/>
<feature type="domain" description="Dynein heavy chain C-terminal" evidence="2">
    <location>
        <begin position="54"/>
        <end position="352"/>
    </location>
</feature>
<dbReference type="GO" id="GO:0030286">
    <property type="term" value="C:dynein complex"/>
    <property type="evidence" value="ECO:0007669"/>
    <property type="project" value="InterPro"/>
</dbReference>
<dbReference type="InterPro" id="IPR026983">
    <property type="entry name" value="DHC"/>
</dbReference>
<reference evidence="3" key="1">
    <citation type="submission" date="2021-01" db="EMBL/GenBank/DDBJ databases">
        <authorList>
            <person name="Corre E."/>
            <person name="Pelletier E."/>
            <person name="Niang G."/>
            <person name="Scheremetjew M."/>
            <person name="Finn R."/>
            <person name="Kale V."/>
            <person name="Holt S."/>
            <person name="Cochrane G."/>
            <person name="Meng A."/>
            <person name="Brown T."/>
            <person name="Cohen L."/>
        </authorList>
    </citation>
    <scope>NUCLEOTIDE SEQUENCE</scope>
    <source>
        <strain evidence="3">FSP1.4</strain>
    </source>
</reference>
<organism evidence="3">
    <name type="scientific">Euplotes harpa</name>
    <dbReference type="NCBI Taxonomy" id="151035"/>
    <lineage>
        <taxon>Eukaryota</taxon>
        <taxon>Sar</taxon>
        <taxon>Alveolata</taxon>
        <taxon>Ciliophora</taxon>
        <taxon>Intramacronucleata</taxon>
        <taxon>Spirotrichea</taxon>
        <taxon>Hypotrichia</taxon>
        <taxon>Euplotida</taxon>
        <taxon>Euplotidae</taxon>
        <taxon>Euplotes</taxon>
    </lineage>
</organism>
<dbReference type="Gene3D" id="1.10.8.720">
    <property type="entry name" value="Region D6 of dynein motor"/>
    <property type="match status" value="1"/>
</dbReference>